<dbReference type="InterPro" id="IPR011059">
    <property type="entry name" value="Metal-dep_hydrolase_composite"/>
</dbReference>
<dbReference type="SUPFAM" id="SSF51338">
    <property type="entry name" value="Composite domain of metallo-dependent hydrolases"/>
    <property type="match status" value="1"/>
</dbReference>
<dbReference type="Proteomes" id="UP000268857">
    <property type="component" value="Unassembled WGS sequence"/>
</dbReference>
<dbReference type="InterPro" id="IPR006680">
    <property type="entry name" value="Amidohydro-rel"/>
</dbReference>
<dbReference type="PANTHER" id="PTHR43794">
    <property type="entry name" value="AMINOHYDROLASE SSNA-RELATED"/>
    <property type="match status" value="1"/>
</dbReference>
<proteinExistence type="predicted"/>
<evidence type="ECO:0000313" key="3">
    <source>
        <dbReference type="EMBL" id="RUR78735.1"/>
    </source>
</evidence>
<keyword evidence="1" id="KW-0378">Hydrolase</keyword>
<evidence type="ECO:0000256" key="1">
    <source>
        <dbReference type="ARBA" id="ARBA00022801"/>
    </source>
</evidence>
<feature type="domain" description="Amidohydrolase-related" evidence="2">
    <location>
        <begin position="57"/>
        <end position="446"/>
    </location>
</feature>
<dbReference type="RefSeq" id="WP_016878906.1">
    <property type="nucleotide sequence ID" value="NZ_AJLN01000065.1"/>
</dbReference>
<dbReference type="InterPro" id="IPR032466">
    <property type="entry name" value="Metal_Hydrolase"/>
</dbReference>
<sequence length="498" mass="55481">MVTLIWAGIVFVDESATPQSHFGVCVEDNRIIATGKYHELHARYPNAQIVGSEKFLLAPTFVNSHDHGRALNTLSLGVTDDLLEIWLLKLSSLPIIDPYLAAAYDGLRLLRSGVGTVAHSHNPRSWQNMEAEAIATLKGYRDAGIRAAFHPPIVDQNPLVYGDAKQFLATLPADKKPLAKQFMAPVPLARQDYFGLCTDLVKTYHDTEQFMCHIQVSPAGGQWCSDELILEAVDFARRYQTRLQMHLLETSYQRQYAYRQWGKSFVQHLDEIGALGEWLTCAHMVWVDEDDLSLLAERKVGIAHNPSSNLRLRSGMAPIAKMVNAGVVLGIGLDGHSLDNDQDYLREMRLALTLSNQPGANALTVTAPTIWQMGTTGGAKITLGKNVPLGKLVPNHLADLVLIDWSAVQDAAIPELYGEMTPTVEILLRQATRHHVKHVMVNGKWVVWDGKSKTLAENMLIAALREELAKQDKQKLLQTANNAEIVANYLRRFYGQWD</sequence>
<dbReference type="AlphaFoldDB" id="A0A3S0ZLL9"/>
<evidence type="ECO:0000259" key="2">
    <source>
        <dbReference type="Pfam" id="PF01979"/>
    </source>
</evidence>
<reference evidence="3 4" key="1">
    <citation type="journal article" date="2019" name="Genome Biol. Evol.">
        <title>Day and night: Metabolic profiles and evolutionary relationships of six axenic non-marine cyanobacteria.</title>
        <authorList>
            <person name="Will S.E."/>
            <person name="Henke P."/>
            <person name="Boedeker C."/>
            <person name="Huang S."/>
            <person name="Brinkmann H."/>
            <person name="Rohde M."/>
            <person name="Jarek M."/>
            <person name="Friedl T."/>
            <person name="Seufert S."/>
            <person name="Schumacher M."/>
            <person name="Overmann J."/>
            <person name="Neumann-Schaal M."/>
            <person name="Petersen J."/>
        </authorList>
    </citation>
    <scope>NUCLEOTIDE SEQUENCE [LARGE SCALE GENOMIC DNA]</scope>
    <source>
        <strain evidence="3 4">PCC 6912</strain>
    </source>
</reference>
<dbReference type="EMBL" id="RSCJ01000014">
    <property type="protein sequence ID" value="RUR78735.1"/>
    <property type="molecule type" value="Genomic_DNA"/>
</dbReference>
<dbReference type="STRING" id="211165.GCA_000317285_02176"/>
<name>A0A3S0ZLL9_CHLFR</name>
<dbReference type="GO" id="GO:0016810">
    <property type="term" value="F:hydrolase activity, acting on carbon-nitrogen (but not peptide) bonds"/>
    <property type="evidence" value="ECO:0007669"/>
    <property type="project" value="InterPro"/>
</dbReference>
<dbReference type="SUPFAM" id="SSF51556">
    <property type="entry name" value="Metallo-dependent hydrolases"/>
    <property type="match status" value="1"/>
</dbReference>
<dbReference type="Gene3D" id="2.30.40.10">
    <property type="entry name" value="Urease, subunit C, domain 1"/>
    <property type="match status" value="1"/>
</dbReference>
<evidence type="ECO:0000313" key="4">
    <source>
        <dbReference type="Proteomes" id="UP000268857"/>
    </source>
</evidence>
<dbReference type="Pfam" id="PF01979">
    <property type="entry name" value="Amidohydro_1"/>
    <property type="match status" value="1"/>
</dbReference>
<dbReference type="Gene3D" id="3.20.20.140">
    <property type="entry name" value="Metal-dependent hydrolases"/>
    <property type="match status" value="1"/>
</dbReference>
<dbReference type="InterPro" id="IPR050287">
    <property type="entry name" value="MTA/SAH_deaminase"/>
</dbReference>
<comment type="caution">
    <text evidence="3">The sequence shown here is derived from an EMBL/GenBank/DDBJ whole genome shotgun (WGS) entry which is preliminary data.</text>
</comment>
<protein>
    <submittedName>
        <fullName evidence="3">5-methylthioadenosine/S-adenosylhomocysteine deaminase</fullName>
    </submittedName>
</protein>
<dbReference type="PANTHER" id="PTHR43794:SF11">
    <property type="entry name" value="AMIDOHYDROLASE-RELATED DOMAIN-CONTAINING PROTEIN"/>
    <property type="match status" value="1"/>
</dbReference>
<gene>
    <name evidence="3" type="primary">mtaD</name>
    <name evidence="3" type="ORF">PCC6912_35000</name>
</gene>
<organism evidence="3 4">
    <name type="scientific">Chlorogloeopsis fritschii PCC 6912</name>
    <dbReference type="NCBI Taxonomy" id="211165"/>
    <lineage>
        <taxon>Bacteria</taxon>
        <taxon>Bacillati</taxon>
        <taxon>Cyanobacteriota</taxon>
        <taxon>Cyanophyceae</taxon>
        <taxon>Nostocales</taxon>
        <taxon>Chlorogloeopsidaceae</taxon>
        <taxon>Chlorogloeopsis</taxon>
    </lineage>
</organism>
<accession>A0A3S0ZLL9</accession>
<keyword evidence="4" id="KW-1185">Reference proteome</keyword>
<dbReference type="OrthoDB" id="9807210at2"/>